<dbReference type="RefSeq" id="WP_006290176.1">
    <property type="nucleotide sequence ID" value="NZ_AP012333.1"/>
</dbReference>
<organism evidence="1 2">
    <name type="scientific">Parascardovia denticolens DSM 10105 = JCM 12538</name>
    <dbReference type="NCBI Taxonomy" id="864564"/>
    <lineage>
        <taxon>Bacteria</taxon>
        <taxon>Bacillati</taxon>
        <taxon>Actinomycetota</taxon>
        <taxon>Actinomycetes</taxon>
        <taxon>Bifidobacteriales</taxon>
        <taxon>Bifidobacteriaceae</taxon>
        <taxon>Parascardovia</taxon>
    </lineage>
</organism>
<dbReference type="EMBL" id="AEON01000001">
    <property type="protein sequence ID" value="EFT83363.1"/>
    <property type="molecule type" value="Genomic_DNA"/>
</dbReference>
<comment type="caution">
    <text evidence="1">The sequence shown here is derived from an EMBL/GenBank/DDBJ whole genome shotgun (WGS) entry which is preliminary data.</text>
</comment>
<dbReference type="AlphaFoldDB" id="E6K0M5"/>
<sequence length="97" mass="11381">MNNNQERARAMLAQEERDYQQALARIKHDEDFLNDQEDACQTLAFRHPAASQDILIASQNLLGTYRDELHHRKNTLTQHHDQTINHLHTTLTKENHT</sequence>
<gene>
    <name evidence="1" type="ORF">HMPREF0620_0368</name>
</gene>
<accession>E6K0M5</accession>
<name>E6K0M5_PARDN</name>
<evidence type="ECO:0000313" key="1">
    <source>
        <dbReference type="EMBL" id="EFT83363.1"/>
    </source>
</evidence>
<evidence type="ECO:0000313" key="2">
    <source>
        <dbReference type="Proteomes" id="UP000004946"/>
    </source>
</evidence>
<protein>
    <submittedName>
        <fullName evidence="1">Uncharacterized protein</fullName>
    </submittedName>
</protein>
<reference evidence="1 2" key="1">
    <citation type="submission" date="2010-12" db="EMBL/GenBank/DDBJ databases">
        <authorList>
            <person name="Muzny D."/>
            <person name="Qin X."/>
            <person name="Buhay C."/>
            <person name="Dugan-Rocha S."/>
            <person name="Ding Y."/>
            <person name="Chen G."/>
            <person name="Hawes A."/>
            <person name="Holder M."/>
            <person name="Jhangiani S."/>
            <person name="Johnson A."/>
            <person name="Khan Z."/>
            <person name="Li Z."/>
            <person name="Liu W."/>
            <person name="Liu X."/>
            <person name="Perez L."/>
            <person name="Shen H."/>
            <person name="Wang Q."/>
            <person name="Watt J."/>
            <person name="Xi L."/>
            <person name="Xin Y."/>
            <person name="Zhou J."/>
            <person name="Deng J."/>
            <person name="Jiang H."/>
            <person name="Liu Y."/>
            <person name="Qu J."/>
            <person name="Song X.-Z."/>
            <person name="Zhang L."/>
            <person name="Villasana D."/>
            <person name="Johnson A."/>
            <person name="Liu J."/>
            <person name="Liyanage D."/>
            <person name="Lorensuhewa L."/>
            <person name="Robinson T."/>
            <person name="Song A."/>
            <person name="Song B.-B."/>
            <person name="Dinh H."/>
            <person name="Thornton R."/>
            <person name="Coyle M."/>
            <person name="Francisco L."/>
            <person name="Jackson L."/>
            <person name="Javaid M."/>
            <person name="Korchina V."/>
            <person name="Kovar C."/>
            <person name="Mata R."/>
            <person name="Mathew T."/>
            <person name="Ngo R."/>
            <person name="Nguyen L."/>
            <person name="Nguyen N."/>
            <person name="Okwuonu G."/>
            <person name="Ongeri F."/>
            <person name="Pham C."/>
            <person name="Simmons D."/>
            <person name="Wilczek-Boney K."/>
            <person name="Hale W."/>
            <person name="Jakkamsetti A."/>
            <person name="Pham P."/>
            <person name="Ruth R."/>
            <person name="San Lucas F."/>
            <person name="Warren J."/>
            <person name="Zhang J."/>
            <person name="Zhao Z."/>
            <person name="Zhou C."/>
            <person name="Zhu D."/>
            <person name="Lee S."/>
            <person name="Bess C."/>
            <person name="Blankenburg K."/>
            <person name="Forbes L."/>
            <person name="Fu Q."/>
            <person name="Gubbala S."/>
            <person name="Hirani K."/>
            <person name="Jayaseelan J.C."/>
            <person name="Lara F."/>
            <person name="Munidasa M."/>
            <person name="Palculict T."/>
            <person name="Patil S."/>
            <person name="Pu L.-L."/>
            <person name="Saada N."/>
            <person name="Tang L."/>
            <person name="Weissenberger G."/>
            <person name="Zhu Y."/>
            <person name="Hemphill L."/>
            <person name="Shang Y."/>
            <person name="Youmans B."/>
            <person name="Ayvaz T."/>
            <person name="Ross M."/>
            <person name="Santibanez J."/>
            <person name="Aqrawi P."/>
            <person name="Gross S."/>
            <person name="Joshi V."/>
            <person name="Fowler G."/>
            <person name="Nazareth L."/>
            <person name="Reid J."/>
            <person name="Worley K."/>
            <person name="Petrosino J."/>
            <person name="Highlander S."/>
            <person name="Gibbs R."/>
        </authorList>
    </citation>
    <scope>NUCLEOTIDE SEQUENCE [LARGE SCALE GENOMIC DNA]</scope>
    <source>
        <strain evidence="1 2">DSM 10105</strain>
    </source>
</reference>
<proteinExistence type="predicted"/>
<dbReference type="Proteomes" id="UP000004946">
    <property type="component" value="Chromosome"/>
</dbReference>
<dbReference type="HOGENOM" id="CLU_2344123_0_0_11"/>
<keyword evidence="2" id="KW-1185">Reference proteome</keyword>